<accession>A0AA86P732</accession>
<dbReference type="SUPFAM" id="SSF47031">
    <property type="entry name" value="Second domain of FERM"/>
    <property type="match status" value="1"/>
</dbReference>
<dbReference type="EMBL" id="CAXDID020000041">
    <property type="protein sequence ID" value="CAL6000441.1"/>
    <property type="molecule type" value="Genomic_DNA"/>
</dbReference>
<dbReference type="EMBL" id="CATOUU010000526">
    <property type="protein sequence ID" value="CAI9932790.1"/>
    <property type="molecule type" value="Genomic_DNA"/>
</dbReference>
<dbReference type="Pfam" id="PF00373">
    <property type="entry name" value="FERM_M"/>
    <property type="match status" value="1"/>
</dbReference>
<dbReference type="EMBL" id="CATOUU010000687">
    <property type="protein sequence ID" value="CAI9941104.1"/>
    <property type="molecule type" value="Genomic_DNA"/>
</dbReference>
<dbReference type="PROSITE" id="PS50057">
    <property type="entry name" value="FERM_3"/>
    <property type="match status" value="1"/>
</dbReference>
<dbReference type="InterPro" id="IPR051594">
    <property type="entry name" value="KRIT1/FRMD8"/>
</dbReference>
<evidence type="ECO:0000313" key="6">
    <source>
        <dbReference type="EMBL" id="CAL6053334.1"/>
    </source>
</evidence>
<dbReference type="InterPro" id="IPR019748">
    <property type="entry name" value="FERM_central"/>
</dbReference>
<dbReference type="Proteomes" id="UP001642409">
    <property type="component" value="Unassembled WGS sequence"/>
</dbReference>
<protein>
    <recommendedName>
        <fullName evidence="1">FERM domain-containing protein</fullName>
    </recommendedName>
</protein>
<dbReference type="EMBL" id="CAXDID020000075">
    <property type="protein sequence ID" value="CAL6015977.1"/>
    <property type="molecule type" value="Genomic_DNA"/>
</dbReference>
<comment type="caution">
    <text evidence="2">The sequence shown here is derived from an EMBL/GenBank/DDBJ whole genome shotgun (WGS) entry which is preliminary data.</text>
</comment>
<evidence type="ECO:0000313" key="5">
    <source>
        <dbReference type="EMBL" id="CAL6015977.1"/>
    </source>
</evidence>
<dbReference type="InterPro" id="IPR000299">
    <property type="entry name" value="FERM_domain"/>
</dbReference>
<name>A0AA86P732_9EUKA</name>
<evidence type="ECO:0000313" key="3">
    <source>
        <dbReference type="EMBL" id="CAI9941104.1"/>
    </source>
</evidence>
<dbReference type="InterPro" id="IPR014352">
    <property type="entry name" value="FERM/acyl-CoA-bd_prot_sf"/>
</dbReference>
<sequence>MHIKLNFVGAFMGVPCDENSTAGDIIDFILDHNEVPLEYAALCAILEIRADNFGYPLSPNEPIVRFENAKNALHFRVLSIPTAMKAETLHPNFQELLHNQIHRLIVTRTWACPDDWVYKFAAYRCGIEFGDFNPSSHKIGFFTKTLQQMVPADVIASFKQKEIEQEILLEWSVLTAQKKTSPHQTAVMNYLKSCQEQVRQYGCATFVARLTQIDDEPQDLYVYFGLRMEGYLILDPDGNETASFSYKSAKIDWPADDDQDLTITSQGVTYKMEMNGIKAMKSVGEFLMQAKLPE</sequence>
<dbReference type="EMBL" id="CAXDID020000196">
    <property type="protein sequence ID" value="CAL6053334.1"/>
    <property type="molecule type" value="Genomic_DNA"/>
</dbReference>
<organism evidence="2">
    <name type="scientific">Hexamita inflata</name>
    <dbReference type="NCBI Taxonomy" id="28002"/>
    <lineage>
        <taxon>Eukaryota</taxon>
        <taxon>Metamonada</taxon>
        <taxon>Diplomonadida</taxon>
        <taxon>Hexamitidae</taxon>
        <taxon>Hexamitinae</taxon>
        <taxon>Hexamita</taxon>
    </lineage>
</organism>
<evidence type="ECO:0000313" key="4">
    <source>
        <dbReference type="EMBL" id="CAL6000441.1"/>
    </source>
</evidence>
<reference evidence="4 7" key="2">
    <citation type="submission" date="2024-07" db="EMBL/GenBank/DDBJ databases">
        <authorList>
            <person name="Akdeniz Z."/>
        </authorList>
    </citation>
    <scope>NUCLEOTIDE SEQUENCE [LARGE SCALE GENOMIC DNA]</scope>
</reference>
<dbReference type="PANTHER" id="PTHR13283:SF10">
    <property type="entry name" value="FERM DOMAIN-CONTAINING PROTEIN 8"/>
    <property type="match status" value="1"/>
</dbReference>
<dbReference type="AlphaFoldDB" id="A0AA86P732"/>
<gene>
    <name evidence="4" type="ORF">HINF_LOCUS16699</name>
    <name evidence="2" type="ORF">HINF_LOCUS20435</name>
    <name evidence="5" type="ORF">HINF_LOCUS25285</name>
    <name evidence="3" type="ORF">HINF_LOCUS28749</name>
    <name evidence="6" type="ORF">HINF_LOCUS45284</name>
</gene>
<evidence type="ECO:0000313" key="7">
    <source>
        <dbReference type="Proteomes" id="UP001642409"/>
    </source>
</evidence>
<evidence type="ECO:0000259" key="1">
    <source>
        <dbReference type="PROSITE" id="PS50057"/>
    </source>
</evidence>
<evidence type="ECO:0000313" key="2">
    <source>
        <dbReference type="EMBL" id="CAI9932790.1"/>
    </source>
</evidence>
<proteinExistence type="predicted"/>
<feature type="domain" description="FERM" evidence="1">
    <location>
        <begin position="1"/>
        <end position="294"/>
    </location>
</feature>
<dbReference type="PANTHER" id="PTHR13283">
    <property type="entry name" value="KREV INTERACTION TRAPPED 1-RELATED"/>
    <property type="match status" value="1"/>
</dbReference>
<dbReference type="InterPro" id="IPR035963">
    <property type="entry name" value="FERM_2"/>
</dbReference>
<keyword evidence="7" id="KW-1185">Reference proteome</keyword>
<dbReference type="Gene3D" id="1.20.80.10">
    <property type="match status" value="1"/>
</dbReference>
<dbReference type="GO" id="GO:0005886">
    <property type="term" value="C:plasma membrane"/>
    <property type="evidence" value="ECO:0007669"/>
    <property type="project" value="TreeGrafter"/>
</dbReference>
<dbReference type="CDD" id="cd14473">
    <property type="entry name" value="FERM_B-lobe"/>
    <property type="match status" value="1"/>
</dbReference>
<reference evidence="2" key="1">
    <citation type="submission" date="2023-06" db="EMBL/GenBank/DDBJ databases">
        <authorList>
            <person name="Kurt Z."/>
        </authorList>
    </citation>
    <scope>NUCLEOTIDE SEQUENCE</scope>
</reference>